<dbReference type="Pfam" id="PF26002">
    <property type="entry name" value="Beta-barrel_AprE"/>
    <property type="match status" value="1"/>
</dbReference>
<feature type="domain" description="Multidrug resistance protein MdtA-like barrel-sandwich hybrid" evidence="7">
    <location>
        <begin position="51"/>
        <end position="255"/>
    </location>
</feature>
<reference evidence="9 10" key="1">
    <citation type="submission" date="2020-06" db="EMBL/GenBank/DDBJ databases">
        <title>Altererythrobacter lutimaris sp. nov., a marine bacterium isolated from a tidal flat.</title>
        <authorList>
            <person name="Kim D."/>
            <person name="Yoo Y."/>
            <person name="Kim J.-J."/>
        </authorList>
    </citation>
    <scope>NUCLEOTIDE SEQUENCE [LARGE SCALE GENOMIC DNA]</scope>
    <source>
        <strain evidence="9 10">JGD-16</strain>
    </source>
</reference>
<dbReference type="GO" id="GO:0016020">
    <property type="term" value="C:membrane"/>
    <property type="evidence" value="ECO:0007669"/>
    <property type="project" value="UniProtKB-SubCell"/>
</dbReference>
<dbReference type="Proteomes" id="UP000546031">
    <property type="component" value="Unassembled WGS sequence"/>
</dbReference>
<dbReference type="Pfam" id="PF25917">
    <property type="entry name" value="BSH_RND"/>
    <property type="match status" value="1"/>
</dbReference>
<feature type="coiled-coil region" evidence="5">
    <location>
        <begin position="197"/>
        <end position="231"/>
    </location>
</feature>
<evidence type="ECO:0000256" key="3">
    <source>
        <dbReference type="ARBA" id="ARBA00022989"/>
    </source>
</evidence>
<evidence type="ECO:0000313" key="10">
    <source>
        <dbReference type="Proteomes" id="UP000546031"/>
    </source>
</evidence>
<evidence type="ECO:0000256" key="6">
    <source>
        <dbReference type="SAM" id="Phobius"/>
    </source>
</evidence>
<protein>
    <submittedName>
        <fullName evidence="9">HlyD family efflux transporter periplasmic adaptor subunit</fullName>
    </submittedName>
</protein>
<dbReference type="PRINTS" id="PR01490">
    <property type="entry name" value="RTXTOXIND"/>
</dbReference>
<name>A0A850HCZ2_9SPHN</name>
<keyword evidence="2 6" id="KW-0812">Transmembrane</keyword>
<feature type="transmembrane region" description="Helical" evidence="6">
    <location>
        <begin position="7"/>
        <end position="28"/>
    </location>
</feature>
<organism evidence="9 10">
    <name type="scientific">Altererythrobacter lutimaris</name>
    <dbReference type="NCBI Taxonomy" id="2743979"/>
    <lineage>
        <taxon>Bacteria</taxon>
        <taxon>Pseudomonadati</taxon>
        <taxon>Pseudomonadota</taxon>
        <taxon>Alphaproteobacteria</taxon>
        <taxon>Sphingomonadales</taxon>
        <taxon>Erythrobacteraceae</taxon>
        <taxon>Altererythrobacter</taxon>
    </lineage>
</organism>
<evidence type="ECO:0000259" key="7">
    <source>
        <dbReference type="Pfam" id="PF25917"/>
    </source>
</evidence>
<evidence type="ECO:0000256" key="1">
    <source>
        <dbReference type="ARBA" id="ARBA00004167"/>
    </source>
</evidence>
<keyword evidence="3 6" id="KW-1133">Transmembrane helix</keyword>
<accession>A0A850HCZ2</accession>
<dbReference type="EMBL" id="JABWTA010000001">
    <property type="protein sequence ID" value="NVE94941.1"/>
    <property type="molecule type" value="Genomic_DNA"/>
</dbReference>
<dbReference type="AlphaFoldDB" id="A0A850HCZ2"/>
<comment type="caution">
    <text evidence="9">The sequence shown here is derived from an EMBL/GenBank/DDBJ whole genome shotgun (WGS) entry which is preliminary data.</text>
</comment>
<dbReference type="RefSeq" id="WP_176273163.1">
    <property type="nucleotide sequence ID" value="NZ_JABWTA010000001.1"/>
</dbReference>
<evidence type="ECO:0000313" key="9">
    <source>
        <dbReference type="EMBL" id="NVE94941.1"/>
    </source>
</evidence>
<keyword evidence="4 6" id="KW-0472">Membrane</keyword>
<evidence type="ECO:0000256" key="5">
    <source>
        <dbReference type="SAM" id="Coils"/>
    </source>
</evidence>
<evidence type="ECO:0000256" key="4">
    <source>
        <dbReference type="ARBA" id="ARBA00023136"/>
    </source>
</evidence>
<keyword evidence="10" id="KW-1185">Reference proteome</keyword>
<dbReference type="Gene3D" id="2.40.30.170">
    <property type="match status" value="1"/>
</dbReference>
<dbReference type="InterPro" id="IPR058625">
    <property type="entry name" value="MdtA-like_BSH"/>
</dbReference>
<dbReference type="Gene3D" id="2.40.50.100">
    <property type="match status" value="1"/>
</dbReference>
<dbReference type="PANTHER" id="PTHR30386">
    <property type="entry name" value="MEMBRANE FUSION SUBUNIT OF EMRAB-TOLC MULTIDRUG EFFLUX PUMP"/>
    <property type="match status" value="1"/>
</dbReference>
<dbReference type="PANTHER" id="PTHR30386:SF26">
    <property type="entry name" value="TRANSPORT PROTEIN COMB"/>
    <property type="match status" value="1"/>
</dbReference>
<evidence type="ECO:0000259" key="8">
    <source>
        <dbReference type="Pfam" id="PF26002"/>
    </source>
</evidence>
<sequence>MNRRLKPAATIVGTIAAALLIFIGWSLWAELDQVTRAPGKVIPFARVQIIQSEQGGSISQIHVREGEQVKAGELLVELDTVQLRAAQTEAQAKVAGLESRMARIEAELFNRPLRFPASLADFPEFTANQQRLFQRRRAALQAQVSTLEQLAQLQQQELDLNLPLVETGDVAMSEIIRMRRAVVETRGEISRIRSQYISDLQTEFTRTEEELASAQQQLARAQDSFEAASLTAPTEGVVKNVQFSTIGGVVRPGEEVLQIVPVGEKLIIETRVSPREIAFVKTGQIARVNFETYDNAIYGSANGEVVFVSPDTLTEQTTNGGAATYYRVNLEVDTSTMRAPADREPIVLQPGMTATAEILTGKSTVWSYITKPILKTVSQSMQER</sequence>
<proteinExistence type="predicted"/>
<comment type="subcellular location">
    <subcellularLocation>
        <location evidence="1">Membrane</location>
        <topology evidence="1">Single-pass membrane protein</topology>
    </subcellularLocation>
</comment>
<gene>
    <name evidence="9" type="ORF">HUO12_08540</name>
</gene>
<feature type="domain" description="AprE-like beta-barrel" evidence="8">
    <location>
        <begin position="266"/>
        <end position="361"/>
    </location>
</feature>
<evidence type="ECO:0000256" key="2">
    <source>
        <dbReference type="ARBA" id="ARBA00022692"/>
    </source>
</evidence>
<dbReference type="InterPro" id="IPR050739">
    <property type="entry name" value="MFP"/>
</dbReference>
<dbReference type="SUPFAM" id="SSF111369">
    <property type="entry name" value="HlyD-like secretion proteins"/>
    <property type="match status" value="1"/>
</dbReference>
<dbReference type="Gene3D" id="1.10.287.470">
    <property type="entry name" value="Helix hairpin bin"/>
    <property type="match status" value="1"/>
</dbReference>
<dbReference type="InterPro" id="IPR058982">
    <property type="entry name" value="Beta-barrel_AprE"/>
</dbReference>
<keyword evidence="5" id="KW-0175">Coiled coil</keyword>